<dbReference type="PANTHER" id="PTHR47703">
    <property type="entry name" value="D-AMINOACID AMINOTRANSFERASE-LIKE PLP-DEPENDENT ENZYMES SUPERFAMILY PROTEIN"/>
    <property type="match status" value="1"/>
</dbReference>
<dbReference type="InterPro" id="IPR001544">
    <property type="entry name" value="Aminotrans_IV"/>
</dbReference>
<organism evidence="1 2">
    <name type="scientific">Vitis vinifera</name>
    <name type="common">Grape</name>
    <dbReference type="NCBI Taxonomy" id="29760"/>
    <lineage>
        <taxon>Eukaryota</taxon>
        <taxon>Viridiplantae</taxon>
        <taxon>Streptophyta</taxon>
        <taxon>Embryophyta</taxon>
        <taxon>Tracheophyta</taxon>
        <taxon>Spermatophyta</taxon>
        <taxon>Magnoliopsida</taxon>
        <taxon>eudicotyledons</taxon>
        <taxon>Gunneridae</taxon>
        <taxon>Pentapetalae</taxon>
        <taxon>rosids</taxon>
        <taxon>Vitales</taxon>
        <taxon>Vitaceae</taxon>
        <taxon>Viteae</taxon>
        <taxon>Vitis</taxon>
    </lineage>
</organism>
<dbReference type="SUPFAM" id="SSF56752">
    <property type="entry name" value="D-aminoacid aminotransferase-like PLP-dependent enzymes"/>
    <property type="match status" value="1"/>
</dbReference>
<dbReference type="InterPro" id="IPR043132">
    <property type="entry name" value="BCAT-like_C"/>
</dbReference>
<name>A0A438E0I6_VITVI</name>
<sequence length="381" mass="42725">MATSSRFLFTNGVISRTSDTPPVSTLLEAHSGAYTTSRTHNNTSCLLFWERHLQRLAESTRILYNSKPGFLFKSNKPMPSLLPLSVWDSVIQSLVHDSMNKAIPIVLNESRSGGELAITTLVSGNFEKLSENENVDEERISQILDVYLHVGSYVPPVFGVRENCAKLAVVGPGRDVAMAKYSDWLRLRKPLEKLRPDLVTELLLSNDGDQILEGCITNFFVVCRELLKACLSNFQLAKVAPSVFVNAVALPFYEIHFQDSSEVKAKNLHDYGSTSSFEVQTAPLSDGVLPGIIRQIVIEVCLSMGIPLREVAPSWSKCELWEEAFITNSLRVMQHVETIQAPSSWEQLESNNWKEVSWEEKRFKEGPGMITAVIQVILDWH</sequence>
<dbReference type="AlphaFoldDB" id="A0A438E0I6"/>
<comment type="caution">
    <text evidence="1">The sequence shown here is derived from an EMBL/GenBank/DDBJ whole genome shotgun (WGS) entry which is preliminary data.</text>
</comment>
<evidence type="ECO:0008006" key="3">
    <source>
        <dbReference type="Google" id="ProtNLM"/>
    </source>
</evidence>
<protein>
    <recommendedName>
        <fullName evidence="3">D-aminoacid aminotransferase-like PLP-dependent enzymes superfamily protein</fullName>
    </recommendedName>
</protein>
<dbReference type="Pfam" id="PF01063">
    <property type="entry name" value="Aminotran_4"/>
    <property type="match status" value="1"/>
</dbReference>
<dbReference type="Gene3D" id="3.20.10.10">
    <property type="entry name" value="D-amino Acid Aminotransferase, subunit A, domain 2"/>
    <property type="match status" value="1"/>
</dbReference>
<evidence type="ECO:0000313" key="2">
    <source>
        <dbReference type="Proteomes" id="UP000288805"/>
    </source>
</evidence>
<reference evidence="1 2" key="1">
    <citation type="journal article" date="2018" name="PLoS Genet.">
        <title>Population sequencing reveals clonal diversity and ancestral inbreeding in the grapevine cultivar Chardonnay.</title>
        <authorList>
            <person name="Roach M.J."/>
            <person name="Johnson D.L."/>
            <person name="Bohlmann J."/>
            <person name="van Vuuren H.J."/>
            <person name="Jones S.J."/>
            <person name="Pretorius I.S."/>
            <person name="Schmidt S.A."/>
            <person name="Borneman A.R."/>
        </authorList>
    </citation>
    <scope>NUCLEOTIDE SEQUENCE [LARGE SCALE GENOMIC DNA]</scope>
    <source>
        <strain evidence="2">cv. Chardonnay</strain>
        <tissue evidence="1">Leaf</tissue>
    </source>
</reference>
<dbReference type="EMBL" id="QGNW01001443">
    <property type="protein sequence ID" value="RVW41230.1"/>
    <property type="molecule type" value="Genomic_DNA"/>
</dbReference>
<dbReference type="PANTHER" id="PTHR47703:SF2">
    <property type="entry name" value="D-AMINOACID AMINOTRANSFERASE-LIKE PLP-DEPENDENT ENZYMES SUPERFAMILY PROTEIN"/>
    <property type="match status" value="1"/>
</dbReference>
<dbReference type="Proteomes" id="UP000288805">
    <property type="component" value="Unassembled WGS sequence"/>
</dbReference>
<accession>A0A438E0I6</accession>
<gene>
    <name evidence="1" type="ORF">CK203_107902</name>
</gene>
<evidence type="ECO:0000313" key="1">
    <source>
        <dbReference type="EMBL" id="RVW41230.1"/>
    </source>
</evidence>
<proteinExistence type="predicted"/>
<dbReference type="InterPro" id="IPR036038">
    <property type="entry name" value="Aminotransferase-like"/>
</dbReference>
<dbReference type="GO" id="GO:0003824">
    <property type="term" value="F:catalytic activity"/>
    <property type="evidence" value="ECO:0007669"/>
    <property type="project" value="InterPro"/>
</dbReference>